<organism evidence="3 4">
    <name type="scientific">Vitrella brassicaformis (strain CCMP3155)</name>
    <dbReference type="NCBI Taxonomy" id="1169540"/>
    <lineage>
        <taxon>Eukaryota</taxon>
        <taxon>Sar</taxon>
        <taxon>Alveolata</taxon>
        <taxon>Colpodellida</taxon>
        <taxon>Vitrellaceae</taxon>
        <taxon>Vitrella</taxon>
    </lineage>
</organism>
<dbReference type="InterPro" id="IPR009030">
    <property type="entry name" value="Growth_fac_rcpt_cys_sf"/>
</dbReference>
<feature type="transmembrane region" description="Helical" evidence="1">
    <location>
        <begin position="2268"/>
        <end position="2291"/>
    </location>
</feature>
<dbReference type="Pfam" id="PF07699">
    <property type="entry name" value="Ephrin_rec_like"/>
    <property type="match status" value="4"/>
</dbReference>
<proteinExistence type="predicted"/>
<dbReference type="Gene3D" id="2.10.50.10">
    <property type="entry name" value="Tumor Necrosis Factor Receptor, subunit A, domain 2"/>
    <property type="match status" value="5"/>
</dbReference>
<dbReference type="SMART" id="SM01411">
    <property type="entry name" value="Ephrin_rec_like"/>
    <property type="match status" value="6"/>
</dbReference>
<feature type="domain" description="Tyrosine-protein kinase ephrin type A/B receptor-like" evidence="2">
    <location>
        <begin position="1903"/>
        <end position="1943"/>
    </location>
</feature>
<feature type="transmembrane region" description="Helical" evidence="1">
    <location>
        <begin position="2193"/>
        <end position="2211"/>
    </location>
</feature>
<keyword evidence="1" id="KW-1133">Transmembrane helix</keyword>
<keyword evidence="1" id="KW-0472">Membrane</keyword>
<evidence type="ECO:0000313" key="4">
    <source>
        <dbReference type="Proteomes" id="UP000041254"/>
    </source>
</evidence>
<keyword evidence="1" id="KW-0812">Transmembrane</keyword>
<dbReference type="OrthoDB" id="6162209at2759"/>
<keyword evidence="4" id="KW-1185">Reference proteome</keyword>
<evidence type="ECO:0000259" key="2">
    <source>
        <dbReference type="Pfam" id="PF07699"/>
    </source>
</evidence>
<dbReference type="GO" id="GO:0009986">
    <property type="term" value="C:cell surface"/>
    <property type="evidence" value="ECO:0007669"/>
    <property type="project" value="TreeGrafter"/>
</dbReference>
<dbReference type="InterPro" id="IPR011641">
    <property type="entry name" value="Tyr-kin_ephrin_A/B_rcpt-like"/>
</dbReference>
<dbReference type="GO" id="GO:0007165">
    <property type="term" value="P:signal transduction"/>
    <property type="evidence" value="ECO:0007669"/>
    <property type="project" value="TreeGrafter"/>
</dbReference>
<dbReference type="Proteomes" id="UP000041254">
    <property type="component" value="Unassembled WGS sequence"/>
</dbReference>
<feature type="transmembrane region" description="Helical" evidence="1">
    <location>
        <begin position="2153"/>
        <end position="2173"/>
    </location>
</feature>
<dbReference type="InParanoid" id="A0A0G4GBH2"/>
<evidence type="ECO:0000256" key="1">
    <source>
        <dbReference type="SAM" id="Phobius"/>
    </source>
</evidence>
<dbReference type="STRING" id="1169540.A0A0G4GBH2"/>
<sequence length="2296" mass="247091">MDTVDWEHLRDEQTGVYTFLMEWPNTEFDSLTWRQSSPPFAQDAQSVQHDSSTEYVFGGLQMGDNRSLVMLGSADERAYVVGHSELTAIPGPLLKATGEVAYVNEVKLWIKAPSARVSWWNDTTPPVPSIAPLGQSITDEYPIRINVTYNEAVYNFTESSVALENGSIVSIEPFANSRRRYAIEIHALAYTRVSIHIREGTGVVDANGLPSRASNSEEFLFVPECGDVHDWVDATTGHTCEWFAADPSRCYECPHAREALTNCQESCGLCRLNRPVLCHPYMIGDGVCDDVCLFKSFSFDGNDCCDERSFVDSCHACTNFWTNSSACPAPSPTSSTQCPSPLLCPYLWTYGFSNPQLDGTYTLTTDTRVYTKGQYEMVFGEGEGKWCVRDKDSGGGGSCLVEQIGDENGPHASVGWRNDAQQWTEYVSIACRNEDGFPPVLTIELPSLALPPSARIRTDRPPMAVSCLSLPLSALPSISPSTITQQGVSLTLSDAEGADIFIPFDGGKSSTNEEIGVVCYATELGERWRDPLVVFRPSNRSELPTAFPWRDEFACTNTDTSVCHVGPIEMKMGWEERIVLGETGADTCTDGGGLVYPLPFPFAHPSLIAFARFHAVVMCVGGESEGVLRHNATIFVQWGNGTVFNALVDSVGPLHVAPSFGTRTVFHAHASVHVNDGFTTVRFFDAQQEVLFTDRQAGERRVSFAVEFSFTSGGETGEGQYGGYGGLEGGGTFPCEQGWSADVTIETTGMAPFLVLSPEDTSWRDKSGRRPICTPTSAGPIAFLTLYGAEAFSRPPVCVQGETCLVRVSGYDLTSADRIKATNLRVAESCIDETYGFDYFGGLVANPVSPSAVSFSQVEVVLDVKAFATPREYTLCYCYAGGPDAPGGDCDTFTAYRKELGTFYVVKLAEENHQFRCSVGQTCRFDVSGTFLSGSLDAVAVSLPSSEQPECSPFPSLFAKAVHVSSSAVPDPQNTLIDSLAFDLGVPSQPGIFDVCFCFDNGESCLFDPPRIVGELQIRGVRLYVDAICLSGQERECSVVLTGIGLDEGHRAMLTDGEAECGSPLSVPLATARGTSLTADAVGLDFGAIGVSEGEVRLCYCASRTGCSLSAEYTIGGGRLLVLGGCPVVSVHVLNEEQFGTSTPTDGDFARLEALYYRQSNGLFATQDGAMRVVLNETTWRWQIDDGTSVFIASAAFPTAVPPSLAYVSVDGSQEVFLRVVCHAYALTDQEGQQQTAPFNCTRNVPCSVSFWRYGYDEYLQMTQQSDRPPDALQVIPSGQYERQKESSVCGQGASVSSHLPLGYVNQGGKTRVTYDLGSPSTRGVFQLCACVSRVDDQDQCQSSMPTGSLRVVGVDEMAAQECVRAYNCTLSATGVELTANDAIRIIDTLAGCGDPAASSVSDIATNPARADPSSLTPSRTRVAFDLGVATRAGVHRICMCAGYLSCDQPEQFTQTVGSLIVSGPEDTHRFSARIGQEFTLTIGGWGLQPSSGVVIVNASTPCSAMPTHNDPAIVQAPTRAIGGGTFLAFEGVKIAQQGEFHVCWSVNPSSGKPHQSEVGRVFSVVGAPANLFYPSIQPSQYIPLNAPFMAMPTLASTESVLEGWAVNSMLPHGLRISDRGIIEGTPGKAAPLETYTVSAYNIEGSTNTSVSLFVGCPAGMRASANGTSCEPCSRGGYRLQTSSDLDGLYNCTPCAANRSTETEGAQSQRECKCDAGYQLLTDDRCEMCPKSLYKSSVSDSACGSCGAFRTTHTPGASSEAMCVCVSGYFLDQDGNNDTCIRCTPGFYCPEGNDRLRCPTNMTIENAGARERDECVCAKGYAISGNQDRCAPCPVGFYKTQAGNTTCTPCTSDGSTITLSEASTDATDCICDQEKGFVQKLLEGGRGGVQCVCSPGRSPSPDLSRCVSCPSGSYKQEAANRGCDQCPGEGRATAENATSIDQCLCMKGYSFNEVTGLCTRCEQGSYQPSVGRSPQCTDCPPTLTTTRDGAIDVAECTCDEGQYFNRETEQCVTCREGDGHNCTGGKELPLVLSGYWASPISERDVAAFNGYEIYQCEPIGACPGGLADTCAANREGRACGVCKRGSVDAQNTGMCARWTFMSAICVCAGPCTECNTTNGYTTPLLFLFAVTLLCGAFYVAINSQFTARTTVTSIVSLSLGLTLNFIQQLGVAYNSYAVQWPLSFSAYFRYLNVFLLDFSFIRISCIGVNTFERRYVFELASPFILLAIFFVYWVLSYAVHLLLRNVNAPRVRVLRMLKDGTPLNMDKLFSTIGVIISAAYIALARIALSLFTCKKV</sequence>
<feature type="domain" description="Tyrosine-protein kinase ephrin type A/B receptor-like" evidence="2">
    <location>
        <begin position="1948"/>
        <end position="1996"/>
    </location>
</feature>
<evidence type="ECO:0000313" key="3">
    <source>
        <dbReference type="EMBL" id="CEM26018.1"/>
    </source>
</evidence>
<feature type="domain" description="Tyrosine-protein kinase ephrin type A/B receptor-like" evidence="2">
    <location>
        <begin position="1723"/>
        <end position="1763"/>
    </location>
</feature>
<gene>
    <name evidence="3" type="ORF">Vbra_2243</name>
</gene>
<dbReference type="PANTHER" id="PTHR24046">
    <property type="entry name" value="SIGNAL PEPTIDE, CUB AND EGF-LIKE DOMAIN-CONTAINING"/>
    <property type="match status" value="1"/>
</dbReference>
<feature type="transmembrane region" description="Helical" evidence="1">
    <location>
        <begin position="2120"/>
        <end position="2141"/>
    </location>
</feature>
<dbReference type="InterPro" id="IPR052071">
    <property type="entry name" value="SCUB_EGF-like_domain"/>
</dbReference>
<dbReference type="SUPFAM" id="SSF57184">
    <property type="entry name" value="Growth factor receptor domain"/>
    <property type="match status" value="3"/>
</dbReference>
<feature type="non-terminal residue" evidence="3">
    <location>
        <position position="2296"/>
    </location>
</feature>
<feature type="domain" description="Tyrosine-protein kinase ephrin type A/B receptor-like" evidence="2">
    <location>
        <begin position="1820"/>
        <end position="1869"/>
    </location>
</feature>
<name>A0A0G4GBH2_VITBC</name>
<reference evidence="3 4" key="1">
    <citation type="submission" date="2014-11" db="EMBL/GenBank/DDBJ databases">
        <authorList>
            <person name="Zhu J."/>
            <person name="Qi W."/>
            <person name="Song R."/>
        </authorList>
    </citation>
    <scope>NUCLEOTIDE SEQUENCE [LARGE SCALE GENOMIC DNA]</scope>
</reference>
<feature type="transmembrane region" description="Helical" evidence="1">
    <location>
        <begin position="2223"/>
        <end position="2243"/>
    </location>
</feature>
<accession>A0A0G4GBH2</accession>
<dbReference type="GO" id="GO:0005615">
    <property type="term" value="C:extracellular space"/>
    <property type="evidence" value="ECO:0007669"/>
    <property type="project" value="TreeGrafter"/>
</dbReference>
<dbReference type="EMBL" id="CDMY01000611">
    <property type="protein sequence ID" value="CEM26018.1"/>
    <property type="molecule type" value="Genomic_DNA"/>
</dbReference>
<protein>
    <recommendedName>
        <fullName evidence="2">Tyrosine-protein kinase ephrin type A/B receptor-like domain-containing protein</fullName>
    </recommendedName>
</protein>
<dbReference type="PANTHER" id="PTHR24046:SF5">
    <property type="entry name" value="EGF-LIKE DOMAIN-CONTAINING PROTEIN"/>
    <property type="match status" value="1"/>
</dbReference>